<proteinExistence type="predicted"/>
<evidence type="ECO:0000313" key="1">
    <source>
        <dbReference type="EMBL" id="WQC01402.1"/>
    </source>
</evidence>
<name>A0ABZ0W099_9HYPH</name>
<organism evidence="1 2">
    <name type="scientific">Mesorhizobium huakuii</name>
    <dbReference type="NCBI Taxonomy" id="28104"/>
    <lineage>
        <taxon>Bacteria</taxon>
        <taxon>Pseudomonadati</taxon>
        <taxon>Pseudomonadota</taxon>
        <taxon>Alphaproteobacteria</taxon>
        <taxon>Hyphomicrobiales</taxon>
        <taxon>Phyllobacteriaceae</taxon>
        <taxon>Mesorhizobium</taxon>
    </lineage>
</organism>
<dbReference type="Proteomes" id="UP001322481">
    <property type="component" value="Chromosome"/>
</dbReference>
<protein>
    <submittedName>
        <fullName evidence="1">YdeI/OmpD-associated family protein</fullName>
    </submittedName>
</protein>
<keyword evidence="2" id="KW-1185">Reference proteome</keyword>
<reference evidence="1 2" key="1">
    <citation type="submission" date="2023-11" db="EMBL/GenBank/DDBJ databases">
        <authorList>
            <person name="Panchal A.K."/>
            <person name="Meaney J.S."/>
            <person name="Karas B.J."/>
            <person name="diCenzo G.C."/>
        </authorList>
    </citation>
    <scope>NUCLEOTIDE SEQUENCE [LARGE SCALE GENOMIC DNA]</scope>
    <source>
        <strain evidence="1 2">NZP2235</strain>
    </source>
</reference>
<sequence length="94" mass="11037">MKRSRRKCAESACREINTAGQNSHRKLPLPELILAVLTERGLMTAYEARPDYQKNDYLGWIARAKRPDTRQKRLDQMLDELQRGGVYMKMVWRG</sequence>
<accession>A0ABZ0W099</accession>
<dbReference type="RefSeq" id="WP_322419379.1">
    <property type="nucleotide sequence ID" value="NZ_CP139858.1"/>
</dbReference>
<dbReference type="EMBL" id="CP139858">
    <property type="protein sequence ID" value="WQC01402.1"/>
    <property type="molecule type" value="Genomic_DNA"/>
</dbReference>
<gene>
    <name evidence="1" type="ORF">U0R22_005620</name>
</gene>
<evidence type="ECO:0000313" key="2">
    <source>
        <dbReference type="Proteomes" id="UP001322481"/>
    </source>
</evidence>
<dbReference type="Pfam" id="PF13376">
    <property type="entry name" value="OmdA"/>
    <property type="match status" value="1"/>
</dbReference>